<protein>
    <submittedName>
        <fullName evidence="3">Uncharacterized protein</fullName>
    </submittedName>
</protein>
<reference evidence="3 4" key="1">
    <citation type="submission" date="2018-07" db="EMBL/GenBank/DDBJ databases">
        <title>Genomic Encyclopedia of Type Strains, Phase IV (KMG-IV): sequencing the most valuable type-strain genomes for metagenomic binning, comparative biology and taxonomic classification.</title>
        <authorList>
            <person name="Goeker M."/>
        </authorList>
    </citation>
    <scope>NUCLEOTIDE SEQUENCE [LARGE SCALE GENOMIC DNA]</scope>
    <source>
        <strain evidence="3 4">DSM 21634</strain>
    </source>
</reference>
<dbReference type="PROSITE" id="PS51257">
    <property type="entry name" value="PROKAR_LIPOPROTEIN"/>
    <property type="match status" value="1"/>
</dbReference>
<feature type="transmembrane region" description="Helical" evidence="2">
    <location>
        <begin position="12"/>
        <end position="31"/>
    </location>
</feature>
<keyword evidence="2" id="KW-1133">Transmembrane helix</keyword>
<evidence type="ECO:0000313" key="3">
    <source>
        <dbReference type="EMBL" id="RCW74489.1"/>
    </source>
</evidence>
<evidence type="ECO:0000256" key="1">
    <source>
        <dbReference type="SAM" id="MobiDB-lite"/>
    </source>
</evidence>
<keyword evidence="4" id="KW-1185">Reference proteome</keyword>
<feature type="compositionally biased region" description="Basic and acidic residues" evidence="1">
    <location>
        <begin position="99"/>
        <end position="108"/>
    </location>
</feature>
<keyword evidence="2" id="KW-0812">Transmembrane</keyword>
<evidence type="ECO:0000256" key="2">
    <source>
        <dbReference type="SAM" id="Phobius"/>
    </source>
</evidence>
<dbReference type="Proteomes" id="UP000252884">
    <property type="component" value="Unassembled WGS sequence"/>
</dbReference>
<sequence>MQFKPHPAAAPSHWVHALLAAACIPIVQSLMRWRRARAVRQQHSRADLDSPHIGIALSAAHTAFWSNNHVQLPVALQHGAPAAAGPADGREPVQQAMARAEHTPLKSV</sequence>
<organism evidence="3 4">
    <name type="scientific">Pseudorhodoferax soli</name>
    <dbReference type="NCBI Taxonomy" id="545864"/>
    <lineage>
        <taxon>Bacteria</taxon>
        <taxon>Pseudomonadati</taxon>
        <taxon>Pseudomonadota</taxon>
        <taxon>Betaproteobacteria</taxon>
        <taxon>Burkholderiales</taxon>
        <taxon>Comamonadaceae</taxon>
    </lineage>
</organism>
<accession>A0A368Y437</accession>
<name>A0A368Y437_9BURK</name>
<evidence type="ECO:0000313" key="4">
    <source>
        <dbReference type="Proteomes" id="UP000252884"/>
    </source>
</evidence>
<dbReference type="RefSeq" id="WP_114467579.1">
    <property type="nucleotide sequence ID" value="NZ_QPJK01000002.1"/>
</dbReference>
<dbReference type="AlphaFoldDB" id="A0A368Y437"/>
<comment type="caution">
    <text evidence="3">The sequence shown here is derived from an EMBL/GenBank/DDBJ whole genome shotgun (WGS) entry which is preliminary data.</text>
</comment>
<gene>
    <name evidence="3" type="ORF">DES41_102812</name>
</gene>
<feature type="region of interest" description="Disordered" evidence="1">
    <location>
        <begin position="80"/>
        <end position="108"/>
    </location>
</feature>
<keyword evidence="2" id="KW-0472">Membrane</keyword>
<dbReference type="EMBL" id="QPJK01000002">
    <property type="protein sequence ID" value="RCW74489.1"/>
    <property type="molecule type" value="Genomic_DNA"/>
</dbReference>
<proteinExistence type="predicted"/>